<feature type="compositionally biased region" description="Pro residues" evidence="1">
    <location>
        <begin position="191"/>
        <end position="207"/>
    </location>
</feature>
<evidence type="ECO:0000256" key="1">
    <source>
        <dbReference type="SAM" id="MobiDB-lite"/>
    </source>
</evidence>
<evidence type="ECO:0000313" key="2">
    <source>
        <dbReference type="EMBL" id="CDR40490.1"/>
    </source>
</evidence>
<feature type="compositionally biased region" description="Polar residues" evidence="1">
    <location>
        <begin position="25"/>
        <end position="49"/>
    </location>
</feature>
<dbReference type="OrthoDB" id="2528683at2759"/>
<accession>A0A061B0J7</accession>
<proteinExistence type="predicted"/>
<dbReference type="AlphaFoldDB" id="A0A061B0J7"/>
<feature type="region of interest" description="Disordered" evidence="1">
    <location>
        <begin position="1"/>
        <end position="105"/>
    </location>
</feature>
<feature type="region of interest" description="Disordered" evidence="1">
    <location>
        <begin position="185"/>
        <end position="207"/>
    </location>
</feature>
<organism evidence="2">
    <name type="scientific">Rhodotorula toruloides</name>
    <name type="common">Yeast</name>
    <name type="synonym">Rhodosporidium toruloides</name>
    <dbReference type="NCBI Taxonomy" id="5286"/>
    <lineage>
        <taxon>Eukaryota</taxon>
        <taxon>Fungi</taxon>
        <taxon>Dikarya</taxon>
        <taxon>Basidiomycota</taxon>
        <taxon>Pucciniomycotina</taxon>
        <taxon>Microbotryomycetes</taxon>
        <taxon>Sporidiobolales</taxon>
        <taxon>Sporidiobolaceae</taxon>
        <taxon>Rhodotorula</taxon>
    </lineage>
</organism>
<gene>
    <name evidence="2" type="ORF">RHTO0S_05e04148g</name>
</gene>
<feature type="compositionally biased region" description="Basic residues" evidence="1">
    <location>
        <begin position="71"/>
        <end position="81"/>
    </location>
</feature>
<feature type="compositionally biased region" description="Basic and acidic residues" evidence="1">
    <location>
        <begin position="375"/>
        <end position="388"/>
    </location>
</feature>
<dbReference type="EMBL" id="LK052940">
    <property type="protein sequence ID" value="CDR40490.1"/>
    <property type="molecule type" value="Genomic_DNA"/>
</dbReference>
<reference evidence="2" key="1">
    <citation type="journal article" date="2014" name="Genome Announc.">
        <title>Draft genome sequence of Rhodosporidium toruloides CECT1137, an oleaginous yeast of biotechnological interest.</title>
        <authorList>
            <person name="Morin N."/>
            <person name="Calcas X."/>
            <person name="Devillers H."/>
            <person name="Durrens P."/>
            <person name="Sherman D.J."/>
            <person name="Nicaud J.-M."/>
            <person name="Neuveglise C."/>
        </authorList>
    </citation>
    <scope>NUCLEOTIDE SEQUENCE</scope>
    <source>
        <strain evidence="2">CECT1137</strain>
    </source>
</reference>
<protein>
    <submittedName>
        <fullName evidence="2">RHTO0S05e04148g1_1</fullName>
    </submittedName>
</protein>
<feature type="region of interest" description="Disordered" evidence="1">
    <location>
        <begin position="360"/>
        <end position="392"/>
    </location>
</feature>
<name>A0A061B0J7_RHOTO</name>
<sequence length="624" mass="68029">MRGRTRRLWPRREEGADAGVRRSSRTASTMHAQDHQQQAYDGLERSNTTSSFKSFFFGSRPTKDSTLPTRRPSRKERRTNRPRTTDTAIDPHFPTLPYLRPDPARPAPLRQSKLLLVDKYARDDRIAAWQEQRMEEVGGLESWRMQVAREVAWEKAIMQDGRVGAAVEELEGMLDASAFSTSFTVDSLRLPPSPDVPPTPPPKEPLPAPPATFLELDEVDDVRSSAARTTLVLNTTIELPPPPLTPKTFTPPASAVPTLVWSVPPPAPSPYRFPAPPSPNYPNLIRIDTSLNTPPPISVLTSPIEPGQWTGSPPPRSSSLPFGDLLQVSAPPPECSIVPPKAAALLGLLASTTVTGRAPADVPTHIASSARPPFRRLDSAGNDDRKYSTETSSASLQTGGSIFWAHAMAPIVSRPSCSSSAPTSANASVDLKQPLFPPRTSSFAHAVKSSFAQKRREAPPGLSSLKLRKEGMSSLPDLHSAGLSATLHRSIHPAPPKAWQNWRHDDGDERESLLDFACSGDGLGGDRIGSTRATRSHSDSGPVGDVQLRVATVIRKVSLGSLRGGKMLVRALSKSKSGGNLRKTATGRVAIEDEQEEQRWKDLRRAWEAERDDLEGMLSRRCCI</sequence>
<feature type="compositionally biased region" description="Low complexity" evidence="1">
    <location>
        <begin position="50"/>
        <end position="59"/>
    </location>
</feature>